<dbReference type="PROSITE" id="PS50937">
    <property type="entry name" value="HTH_MERR_2"/>
    <property type="match status" value="1"/>
</dbReference>
<name>X1RB42_9ZZZZ</name>
<dbReference type="SMART" id="SM00422">
    <property type="entry name" value="HTH_MERR"/>
    <property type="match status" value="1"/>
</dbReference>
<protein>
    <recommendedName>
        <fullName evidence="1">HTH merR-type domain-containing protein</fullName>
    </recommendedName>
</protein>
<dbReference type="GO" id="GO:0003677">
    <property type="term" value="F:DNA binding"/>
    <property type="evidence" value="ECO:0007669"/>
    <property type="project" value="InterPro"/>
</dbReference>
<dbReference type="AlphaFoldDB" id="X1RB42"/>
<evidence type="ECO:0000259" key="1">
    <source>
        <dbReference type="PROSITE" id="PS50937"/>
    </source>
</evidence>
<proteinExistence type="predicted"/>
<evidence type="ECO:0000313" key="2">
    <source>
        <dbReference type="EMBL" id="GAI60370.1"/>
    </source>
</evidence>
<dbReference type="InterPro" id="IPR009061">
    <property type="entry name" value="DNA-bd_dom_put_sf"/>
</dbReference>
<reference evidence="2" key="1">
    <citation type="journal article" date="2014" name="Front. Microbiol.">
        <title>High frequency of phylogenetically diverse reductive dehalogenase-homologous genes in deep subseafloor sedimentary metagenomes.</title>
        <authorList>
            <person name="Kawai M."/>
            <person name="Futagami T."/>
            <person name="Toyoda A."/>
            <person name="Takaki Y."/>
            <person name="Nishi S."/>
            <person name="Hori S."/>
            <person name="Arai W."/>
            <person name="Tsubouchi T."/>
            <person name="Morono Y."/>
            <person name="Uchiyama I."/>
            <person name="Ito T."/>
            <person name="Fujiyama A."/>
            <person name="Inagaki F."/>
            <person name="Takami H."/>
        </authorList>
    </citation>
    <scope>NUCLEOTIDE SEQUENCE</scope>
    <source>
        <strain evidence="2">Expedition CK06-06</strain>
    </source>
</reference>
<dbReference type="GO" id="GO:0006355">
    <property type="term" value="P:regulation of DNA-templated transcription"/>
    <property type="evidence" value="ECO:0007669"/>
    <property type="project" value="InterPro"/>
</dbReference>
<organism evidence="2">
    <name type="scientific">marine sediment metagenome</name>
    <dbReference type="NCBI Taxonomy" id="412755"/>
    <lineage>
        <taxon>unclassified sequences</taxon>
        <taxon>metagenomes</taxon>
        <taxon>ecological metagenomes</taxon>
    </lineage>
</organism>
<comment type="caution">
    <text evidence="2">The sequence shown here is derived from an EMBL/GenBank/DDBJ whole genome shotgun (WGS) entry which is preliminary data.</text>
</comment>
<dbReference type="Pfam" id="PF13411">
    <property type="entry name" value="MerR_1"/>
    <property type="match status" value="1"/>
</dbReference>
<dbReference type="InterPro" id="IPR000551">
    <property type="entry name" value="MerR-type_HTH_dom"/>
</dbReference>
<gene>
    <name evidence="2" type="ORF">S12H4_00949</name>
</gene>
<sequence length="90" mass="10619">MSVETKDRIETKDLLRLAGINSYELHNWVNRGLLPRSRWSRAYGGDGLRYWYPVEALERAKDIKRLRSQGIPMQRVRKILRGEPVELWGP</sequence>
<dbReference type="SUPFAM" id="SSF46955">
    <property type="entry name" value="Putative DNA-binding domain"/>
    <property type="match status" value="1"/>
</dbReference>
<dbReference type="Gene3D" id="1.10.1660.10">
    <property type="match status" value="1"/>
</dbReference>
<dbReference type="EMBL" id="BARW01000158">
    <property type="protein sequence ID" value="GAI60370.1"/>
    <property type="molecule type" value="Genomic_DNA"/>
</dbReference>
<accession>X1RB42</accession>
<feature type="domain" description="HTH merR-type" evidence="1">
    <location>
        <begin position="16"/>
        <end position="82"/>
    </location>
</feature>